<dbReference type="SUPFAM" id="SSF57850">
    <property type="entry name" value="RING/U-box"/>
    <property type="match status" value="1"/>
</dbReference>
<dbReference type="PRINTS" id="PR01407">
    <property type="entry name" value="BUTYPHLNCDUF"/>
</dbReference>
<dbReference type="Pfam" id="PF00643">
    <property type="entry name" value="zf-B_box"/>
    <property type="match status" value="1"/>
</dbReference>
<dbReference type="Gene3D" id="3.30.160.60">
    <property type="entry name" value="Classic Zinc Finger"/>
    <property type="match status" value="1"/>
</dbReference>
<keyword evidence="10" id="KW-1185">Reference proteome</keyword>
<feature type="coiled-coil region" evidence="5">
    <location>
        <begin position="197"/>
        <end position="239"/>
    </location>
</feature>
<dbReference type="SUPFAM" id="SSF49899">
    <property type="entry name" value="Concanavalin A-like lectins/glucanases"/>
    <property type="match status" value="1"/>
</dbReference>
<evidence type="ECO:0000259" key="7">
    <source>
        <dbReference type="PROSITE" id="PS50119"/>
    </source>
</evidence>
<dbReference type="InterPro" id="IPR017907">
    <property type="entry name" value="Znf_RING_CS"/>
</dbReference>
<dbReference type="AlphaFoldDB" id="A0A8C0HMC4"/>
<dbReference type="Gene3D" id="2.60.120.920">
    <property type="match status" value="1"/>
</dbReference>
<dbReference type="PROSITE" id="PS00518">
    <property type="entry name" value="ZF_RING_1"/>
    <property type="match status" value="1"/>
</dbReference>
<evidence type="ECO:0000256" key="2">
    <source>
        <dbReference type="ARBA" id="ARBA00022771"/>
    </source>
</evidence>
<dbReference type="SMART" id="SM00449">
    <property type="entry name" value="SPRY"/>
    <property type="match status" value="1"/>
</dbReference>
<reference evidence="9" key="1">
    <citation type="submission" date="2025-08" db="UniProtKB">
        <authorList>
            <consortium name="Ensembl"/>
        </authorList>
    </citation>
    <scope>IDENTIFICATION</scope>
</reference>
<dbReference type="CDD" id="cd16594">
    <property type="entry name" value="RING-HC_TRIM7-like_C-IV"/>
    <property type="match status" value="1"/>
</dbReference>
<dbReference type="Pfam" id="PF00622">
    <property type="entry name" value="SPRY"/>
    <property type="match status" value="1"/>
</dbReference>
<evidence type="ECO:0000256" key="4">
    <source>
        <dbReference type="PROSITE-ProRule" id="PRU00024"/>
    </source>
</evidence>
<evidence type="ECO:0000313" key="9">
    <source>
        <dbReference type="Ensembl" id="ENSBJAP00000014538.1"/>
    </source>
</evidence>
<evidence type="ECO:0000256" key="5">
    <source>
        <dbReference type="SAM" id="Coils"/>
    </source>
</evidence>
<keyword evidence="5" id="KW-0175">Coiled coil</keyword>
<evidence type="ECO:0000256" key="3">
    <source>
        <dbReference type="ARBA" id="ARBA00022833"/>
    </source>
</evidence>
<dbReference type="Pfam" id="PF15227">
    <property type="entry name" value="zf-C3HC4_4"/>
    <property type="match status" value="1"/>
</dbReference>
<dbReference type="PANTHER" id="PTHR24103">
    <property type="entry name" value="E3 UBIQUITIN-PROTEIN LIGASE TRIM"/>
    <property type="match status" value="1"/>
</dbReference>
<dbReference type="CDD" id="cd19760">
    <property type="entry name" value="Bbox2_TRIM4-like"/>
    <property type="match status" value="1"/>
</dbReference>
<dbReference type="GO" id="GO:0008270">
    <property type="term" value="F:zinc ion binding"/>
    <property type="evidence" value="ECO:0007669"/>
    <property type="project" value="UniProtKB-KW"/>
</dbReference>
<dbReference type="InterPro" id="IPR006574">
    <property type="entry name" value="PRY"/>
</dbReference>
<dbReference type="Gene3D" id="3.30.40.10">
    <property type="entry name" value="Zinc/RING finger domain, C3HC4 (zinc finger)"/>
    <property type="match status" value="1"/>
</dbReference>
<keyword evidence="2 4" id="KW-0863">Zinc-finger</keyword>
<feature type="domain" description="B box-type" evidence="7">
    <location>
        <begin position="91"/>
        <end position="132"/>
    </location>
</feature>
<dbReference type="SUPFAM" id="SSF57845">
    <property type="entry name" value="B-box zinc-binding domain"/>
    <property type="match status" value="1"/>
</dbReference>
<accession>A0A8C0HMC4</accession>
<dbReference type="InterPro" id="IPR003877">
    <property type="entry name" value="SPRY_dom"/>
</dbReference>
<dbReference type="FunFam" id="2.60.120.920:FF:000004">
    <property type="entry name" value="Butyrophilin subfamily 1 member A1"/>
    <property type="match status" value="1"/>
</dbReference>
<dbReference type="InterPro" id="IPR003879">
    <property type="entry name" value="Butyrophylin_SPRY"/>
</dbReference>
<proteinExistence type="predicted"/>
<evidence type="ECO:0000259" key="6">
    <source>
        <dbReference type="PROSITE" id="PS50089"/>
    </source>
</evidence>
<evidence type="ECO:0000313" key="10">
    <source>
        <dbReference type="Proteomes" id="UP000694555"/>
    </source>
</evidence>
<dbReference type="InterPro" id="IPR001841">
    <property type="entry name" value="Znf_RING"/>
</dbReference>
<dbReference type="Pfam" id="PF13765">
    <property type="entry name" value="PRY"/>
    <property type="match status" value="1"/>
</dbReference>
<dbReference type="PROSITE" id="PS50089">
    <property type="entry name" value="ZF_RING_2"/>
    <property type="match status" value="1"/>
</dbReference>
<dbReference type="PROSITE" id="PS50188">
    <property type="entry name" value="B302_SPRY"/>
    <property type="match status" value="1"/>
</dbReference>
<dbReference type="InterPro" id="IPR000315">
    <property type="entry name" value="Znf_B-box"/>
</dbReference>
<protein>
    <submittedName>
        <fullName evidence="9">Uncharacterized protein</fullName>
    </submittedName>
</protein>
<dbReference type="InterPro" id="IPR013320">
    <property type="entry name" value="ConA-like_dom_sf"/>
</dbReference>
<organism evidence="9 10">
    <name type="scientific">Buteo japonicus</name>
    <dbReference type="NCBI Taxonomy" id="224669"/>
    <lineage>
        <taxon>Eukaryota</taxon>
        <taxon>Metazoa</taxon>
        <taxon>Chordata</taxon>
        <taxon>Craniata</taxon>
        <taxon>Vertebrata</taxon>
        <taxon>Euteleostomi</taxon>
        <taxon>Archelosauria</taxon>
        <taxon>Archosauria</taxon>
        <taxon>Dinosauria</taxon>
        <taxon>Saurischia</taxon>
        <taxon>Theropoda</taxon>
        <taxon>Coelurosauria</taxon>
        <taxon>Aves</taxon>
        <taxon>Neognathae</taxon>
        <taxon>Neoaves</taxon>
        <taxon>Telluraves</taxon>
        <taxon>Accipitrimorphae</taxon>
        <taxon>Accipitriformes</taxon>
        <taxon>Accipitridae</taxon>
        <taxon>Accipitrinae</taxon>
        <taxon>Buteo</taxon>
    </lineage>
</organism>
<feature type="domain" description="B30.2/SPRY" evidence="8">
    <location>
        <begin position="285"/>
        <end position="479"/>
    </location>
</feature>
<evidence type="ECO:0000256" key="1">
    <source>
        <dbReference type="ARBA" id="ARBA00022723"/>
    </source>
</evidence>
<dbReference type="SMART" id="SM00336">
    <property type="entry name" value="BBOX"/>
    <property type="match status" value="1"/>
</dbReference>
<sequence>MAAPSPTAELPSEASCPICLEYFRDPVSIHCGHNFCRACITRCWEWSTANFSCPQCRETAPERNFRPSRELARVLEIAKRLSLQAARGETVEEEGCERHREPLKVFCKDDEAFICVICRESRAHRAHTMLPVQDAVQEYKGQIQAHLQALKEDRDKLLGFREVEMRRSWEYLEKTEAERQRVFSKFEGLRLFLEDHARHLLAQVGNLERDIEKMQEENITSLTKEISRLDTLIQEMEEKCQQPASKFLQVREKGMEPGCHCPGPELEKRISHFREKNMALEETLRSFQEMVSFPLLCSLSLAVKVTLDPSTAHPQLVVSADGRSVRWEDAQQDPSAEGFGTDPCVLGCEGITSGRCCWEAEVTPKGSWAVGVARESLKRRTETAVSPEMELWSMGLCEGQFWALTSLERIPLYQIQVPRRVRVSLDYEKGQVAFFDADKRALIFTFAAASFKGESIHPWFLVWSKVPAPRKVHKPHAGDLGTSLEAMGHTAFLSTGSPNQRERHGEENHVFFYY</sequence>
<dbReference type="Ensembl" id="ENSBJAT00000014934.1">
    <property type="protein sequence ID" value="ENSBJAP00000014538.1"/>
    <property type="gene ID" value="ENSBJAG00000009650.1"/>
</dbReference>
<dbReference type="CDD" id="cd12888">
    <property type="entry name" value="SPRY_PRY_TRIM7_like"/>
    <property type="match status" value="1"/>
</dbReference>
<dbReference type="SMART" id="SM00589">
    <property type="entry name" value="PRY"/>
    <property type="match status" value="1"/>
</dbReference>
<keyword evidence="3" id="KW-0862">Zinc</keyword>
<dbReference type="Proteomes" id="UP000694555">
    <property type="component" value="Unplaced"/>
</dbReference>
<name>A0A8C0HMC4_9AVES</name>
<dbReference type="InterPro" id="IPR001870">
    <property type="entry name" value="B30.2/SPRY"/>
</dbReference>
<reference evidence="9" key="2">
    <citation type="submission" date="2025-09" db="UniProtKB">
        <authorList>
            <consortium name="Ensembl"/>
        </authorList>
    </citation>
    <scope>IDENTIFICATION</scope>
</reference>
<evidence type="ECO:0000259" key="8">
    <source>
        <dbReference type="PROSITE" id="PS50188"/>
    </source>
</evidence>
<dbReference type="PROSITE" id="PS50119">
    <property type="entry name" value="ZF_BBOX"/>
    <property type="match status" value="1"/>
</dbReference>
<dbReference type="InterPro" id="IPR013083">
    <property type="entry name" value="Znf_RING/FYVE/PHD"/>
</dbReference>
<keyword evidence="1" id="KW-0479">Metal-binding</keyword>
<dbReference type="InterPro" id="IPR043136">
    <property type="entry name" value="B30.2/SPRY_sf"/>
</dbReference>
<feature type="domain" description="RING-type" evidence="6">
    <location>
        <begin position="16"/>
        <end position="57"/>
    </location>
</feature>
<dbReference type="InterPro" id="IPR050143">
    <property type="entry name" value="TRIM/RBCC"/>
</dbReference>
<dbReference type="SMART" id="SM00184">
    <property type="entry name" value="RING"/>
    <property type="match status" value="1"/>
</dbReference>